<gene>
    <name evidence="1" type="ORF">C2E20_4432</name>
</gene>
<sequence length="413" mass="42974">MPPLVQIPRDWLYIGTRGITAFTKLALDAGVTTSTIANVAHYPVSPHEMYGAAPGGKSYPPVHFDTTSLCHTGSVAGTIAESLDLRDVVWLDATPFVAQPGASGSVHDEEVFDKVRCLEATITAAYMLGTRAMHVCSGRTVAALAKKASASVQVKYAGGLVRVFAIRFRLLTATVATMFILAGAHYSGLREESVSMKWAPTDLAAASLRNITVTSAHLAQVVAAPVTAKNPSKKEYKDWIASLPAAVRAWAEQKGLLAPPAKPADRGLAVKRIRGYWNAINETGLFDPANTAAVAAGRSDGGRATVINKTGLFDPANAAAVAANGSEGGRATVINKKGLFDPANTAAVAAGRSDGGKTMVINKKGLFDPANAAAVAANRSKVGRATGLRLSLPTSPGDLSLLSLQTRGTATVY</sequence>
<evidence type="ECO:0000313" key="1">
    <source>
        <dbReference type="EMBL" id="PSC72188.1"/>
    </source>
</evidence>
<comment type="caution">
    <text evidence="1">The sequence shown here is derived from an EMBL/GenBank/DDBJ whole genome shotgun (WGS) entry which is preliminary data.</text>
</comment>
<protein>
    <submittedName>
        <fullName evidence="1">Fibrinogen alpha-1</fullName>
    </submittedName>
</protein>
<organism evidence="1 2">
    <name type="scientific">Micractinium conductrix</name>
    <dbReference type="NCBI Taxonomy" id="554055"/>
    <lineage>
        <taxon>Eukaryota</taxon>
        <taxon>Viridiplantae</taxon>
        <taxon>Chlorophyta</taxon>
        <taxon>core chlorophytes</taxon>
        <taxon>Trebouxiophyceae</taxon>
        <taxon>Chlorellales</taxon>
        <taxon>Chlorellaceae</taxon>
        <taxon>Chlorella clade</taxon>
        <taxon>Micractinium</taxon>
    </lineage>
</organism>
<evidence type="ECO:0000313" key="2">
    <source>
        <dbReference type="Proteomes" id="UP000239649"/>
    </source>
</evidence>
<proteinExistence type="predicted"/>
<accession>A0A2P6VDM1</accession>
<name>A0A2P6VDM1_9CHLO</name>
<reference evidence="1 2" key="1">
    <citation type="journal article" date="2018" name="Plant J.">
        <title>Genome sequences of Chlorella sorokiniana UTEX 1602 and Micractinium conductrix SAG 241.80: implications to maltose excretion by a green alga.</title>
        <authorList>
            <person name="Arriola M.B."/>
            <person name="Velmurugan N."/>
            <person name="Zhang Y."/>
            <person name="Plunkett M.H."/>
            <person name="Hondzo H."/>
            <person name="Barney B.M."/>
        </authorList>
    </citation>
    <scope>NUCLEOTIDE SEQUENCE [LARGE SCALE GENOMIC DNA]</scope>
    <source>
        <strain evidence="1 2">SAG 241.80</strain>
    </source>
</reference>
<dbReference type="Proteomes" id="UP000239649">
    <property type="component" value="Unassembled WGS sequence"/>
</dbReference>
<keyword evidence="2" id="KW-1185">Reference proteome</keyword>
<dbReference type="AlphaFoldDB" id="A0A2P6VDM1"/>
<dbReference type="EMBL" id="LHPF02000011">
    <property type="protein sequence ID" value="PSC72188.1"/>
    <property type="molecule type" value="Genomic_DNA"/>
</dbReference>